<dbReference type="Proteomes" id="UP001141253">
    <property type="component" value="Chromosome 13"/>
</dbReference>
<dbReference type="InterPro" id="IPR011990">
    <property type="entry name" value="TPR-like_helical_dom_sf"/>
</dbReference>
<evidence type="ECO:0008006" key="3">
    <source>
        <dbReference type="Google" id="ProtNLM"/>
    </source>
</evidence>
<name>A0ABQ9AV15_9ROSI</name>
<reference evidence="1" key="1">
    <citation type="submission" date="2022-10" db="EMBL/GenBank/DDBJ databases">
        <authorList>
            <person name="Hyden B.L."/>
            <person name="Feng K."/>
            <person name="Yates T."/>
            <person name="Jawdy S."/>
            <person name="Smart L.B."/>
            <person name="Muchero W."/>
        </authorList>
    </citation>
    <scope>NUCLEOTIDE SEQUENCE</scope>
    <source>
        <tissue evidence="1">Shoot tip</tissue>
    </source>
</reference>
<accession>A0ABQ9AV15</accession>
<dbReference type="Gene3D" id="1.25.40.10">
    <property type="entry name" value="Tetratricopeptide repeat domain"/>
    <property type="match status" value="1"/>
</dbReference>
<keyword evidence="2" id="KW-1185">Reference proteome</keyword>
<evidence type="ECO:0000313" key="1">
    <source>
        <dbReference type="EMBL" id="KAJ6360570.1"/>
    </source>
</evidence>
<sequence length="167" mass="19420">MEATQTQSPAMSIYLHFFPPSPLNHHSNNIYKIKSFKRTQPIQALPIIDEKDAFPASLPLYKKNPRAIYKDIQRFARRTQLKEALTIMDYMDQQGIPFKPITFSSLEAACIRSKSLTKAKEIRKWLENNELLRTKLVQKLKTKSYYNYISSSIGGLWARRLGQEVHC</sequence>
<evidence type="ECO:0000313" key="2">
    <source>
        <dbReference type="Proteomes" id="UP001141253"/>
    </source>
</evidence>
<gene>
    <name evidence="1" type="ORF">OIU77_004565</name>
</gene>
<dbReference type="EMBL" id="JAPFFI010000015">
    <property type="protein sequence ID" value="KAJ6360570.1"/>
    <property type="molecule type" value="Genomic_DNA"/>
</dbReference>
<comment type="caution">
    <text evidence="1">The sequence shown here is derived from an EMBL/GenBank/DDBJ whole genome shotgun (WGS) entry which is preliminary data.</text>
</comment>
<proteinExistence type="predicted"/>
<reference evidence="1" key="2">
    <citation type="journal article" date="2023" name="Int. J. Mol. Sci.">
        <title>De Novo Assembly and Annotation of 11 Diverse Shrub Willow (Salix) Genomes Reveals Novel Gene Organization in Sex-Linked Regions.</title>
        <authorList>
            <person name="Hyden B."/>
            <person name="Feng K."/>
            <person name="Yates T.B."/>
            <person name="Jawdy S."/>
            <person name="Cereghino C."/>
            <person name="Smart L.B."/>
            <person name="Muchero W."/>
        </authorList>
    </citation>
    <scope>NUCLEOTIDE SEQUENCE</scope>
    <source>
        <tissue evidence="1">Shoot tip</tissue>
    </source>
</reference>
<protein>
    <recommendedName>
        <fullName evidence="3">Pentatricopeptide repeat-containing protein</fullName>
    </recommendedName>
</protein>
<organism evidence="1 2">
    <name type="scientific">Salix suchowensis</name>
    <dbReference type="NCBI Taxonomy" id="1278906"/>
    <lineage>
        <taxon>Eukaryota</taxon>
        <taxon>Viridiplantae</taxon>
        <taxon>Streptophyta</taxon>
        <taxon>Embryophyta</taxon>
        <taxon>Tracheophyta</taxon>
        <taxon>Spermatophyta</taxon>
        <taxon>Magnoliopsida</taxon>
        <taxon>eudicotyledons</taxon>
        <taxon>Gunneridae</taxon>
        <taxon>Pentapetalae</taxon>
        <taxon>rosids</taxon>
        <taxon>fabids</taxon>
        <taxon>Malpighiales</taxon>
        <taxon>Salicaceae</taxon>
        <taxon>Saliceae</taxon>
        <taxon>Salix</taxon>
    </lineage>
</organism>